<comment type="subcellular location">
    <subcellularLocation>
        <location evidence="1">Membrane</location>
        <topology evidence="1">Multi-pass membrane protein</topology>
    </subcellularLocation>
</comment>
<dbReference type="PANTHER" id="PTHR23112">
    <property type="entry name" value="G PROTEIN-COUPLED RECEPTOR 157-RELATED"/>
    <property type="match status" value="1"/>
</dbReference>
<dbReference type="InterPro" id="IPR022343">
    <property type="entry name" value="GCR1-cAMP_receptor"/>
</dbReference>
<evidence type="ECO:0000256" key="4">
    <source>
        <dbReference type="ARBA" id="ARBA00023136"/>
    </source>
</evidence>
<dbReference type="PRINTS" id="PR02001">
    <property type="entry name" value="GCR1CAMPR"/>
</dbReference>
<protein>
    <recommendedName>
        <fullName evidence="7">G protein-coupled receptor GPR1/2/3 C-terminal domain-containing protein</fullName>
    </recommendedName>
</protein>
<dbReference type="Gene3D" id="1.20.1070.10">
    <property type="entry name" value="Rhodopsin 7-helix transmembrane proteins"/>
    <property type="match status" value="1"/>
</dbReference>
<dbReference type="InterPro" id="IPR022596">
    <property type="entry name" value="GPR1/2/3_C"/>
</dbReference>
<proteinExistence type="predicted"/>
<evidence type="ECO:0000256" key="2">
    <source>
        <dbReference type="ARBA" id="ARBA00022692"/>
    </source>
</evidence>
<dbReference type="PANTHER" id="PTHR23112:SF0">
    <property type="entry name" value="TRANSMEMBRANE PROTEIN 116"/>
    <property type="match status" value="1"/>
</dbReference>
<evidence type="ECO:0000313" key="8">
    <source>
        <dbReference type="EMBL" id="TDZ34912.1"/>
    </source>
</evidence>
<dbReference type="GO" id="GO:0007189">
    <property type="term" value="P:adenylate cyclase-activating G protein-coupled receptor signaling pathway"/>
    <property type="evidence" value="ECO:0007669"/>
    <property type="project" value="TreeGrafter"/>
</dbReference>
<dbReference type="GO" id="GO:0004930">
    <property type="term" value="F:G protein-coupled receptor activity"/>
    <property type="evidence" value="ECO:0007669"/>
    <property type="project" value="TreeGrafter"/>
</dbReference>
<evidence type="ECO:0000259" key="7">
    <source>
        <dbReference type="Pfam" id="PF11970"/>
    </source>
</evidence>
<evidence type="ECO:0000256" key="5">
    <source>
        <dbReference type="SAM" id="MobiDB-lite"/>
    </source>
</evidence>
<dbReference type="GO" id="GO:0005886">
    <property type="term" value="C:plasma membrane"/>
    <property type="evidence" value="ECO:0007669"/>
    <property type="project" value="TreeGrafter"/>
</dbReference>
<keyword evidence="9" id="KW-1185">Reference proteome</keyword>
<feature type="transmembrane region" description="Helical" evidence="6">
    <location>
        <begin position="201"/>
        <end position="220"/>
    </location>
</feature>
<dbReference type="Pfam" id="PF11970">
    <property type="entry name" value="GPR_Gpa2_C"/>
    <property type="match status" value="1"/>
</dbReference>
<keyword evidence="2 6" id="KW-0812">Transmembrane</keyword>
<name>A0A4R8Q8J7_9PEZI</name>
<feature type="region of interest" description="Disordered" evidence="5">
    <location>
        <begin position="303"/>
        <end position="332"/>
    </location>
</feature>
<gene>
    <name evidence="8" type="ORF">C8035_v010036</name>
</gene>
<feature type="transmembrane region" description="Helical" evidence="6">
    <location>
        <begin position="125"/>
        <end position="146"/>
    </location>
</feature>
<feature type="transmembrane region" description="Helical" evidence="6">
    <location>
        <begin position="83"/>
        <end position="105"/>
    </location>
</feature>
<evidence type="ECO:0000256" key="6">
    <source>
        <dbReference type="SAM" id="Phobius"/>
    </source>
</evidence>
<feature type="transmembrane region" description="Helical" evidence="6">
    <location>
        <begin position="37"/>
        <end position="62"/>
    </location>
</feature>
<feature type="domain" description="G protein-coupled receptor GPR1/2/3 C-terminal" evidence="7">
    <location>
        <begin position="191"/>
        <end position="256"/>
    </location>
</feature>
<comment type="caution">
    <text evidence="8">The sequence shown here is derived from an EMBL/GenBank/DDBJ whole genome shotgun (WGS) entry which is preliminary data.</text>
</comment>
<dbReference type="AlphaFoldDB" id="A0A4R8Q8J7"/>
<keyword evidence="4 6" id="KW-0472">Membrane</keyword>
<organism evidence="8 9">
    <name type="scientific">Colletotrichum spinosum</name>
    <dbReference type="NCBI Taxonomy" id="1347390"/>
    <lineage>
        <taxon>Eukaryota</taxon>
        <taxon>Fungi</taxon>
        <taxon>Dikarya</taxon>
        <taxon>Ascomycota</taxon>
        <taxon>Pezizomycotina</taxon>
        <taxon>Sordariomycetes</taxon>
        <taxon>Hypocreomycetidae</taxon>
        <taxon>Glomerellales</taxon>
        <taxon>Glomerellaceae</taxon>
        <taxon>Colletotrichum</taxon>
        <taxon>Colletotrichum orbiculare species complex</taxon>
    </lineage>
</organism>
<evidence type="ECO:0000313" key="9">
    <source>
        <dbReference type="Proteomes" id="UP000295083"/>
    </source>
</evidence>
<dbReference type="Proteomes" id="UP000295083">
    <property type="component" value="Unassembled WGS sequence"/>
</dbReference>
<accession>A0A4R8Q8J7</accession>
<evidence type="ECO:0000256" key="1">
    <source>
        <dbReference type="ARBA" id="ARBA00004141"/>
    </source>
</evidence>
<evidence type="ECO:0000256" key="3">
    <source>
        <dbReference type="ARBA" id="ARBA00022989"/>
    </source>
</evidence>
<reference evidence="8 9" key="1">
    <citation type="submission" date="2018-11" db="EMBL/GenBank/DDBJ databases">
        <title>Genome sequence and assembly of Colletotrichum spinosum.</title>
        <authorList>
            <person name="Gan P."/>
            <person name="Shirasu K."/>
        </authorList>
    </citation>
    <scope>NUCLEOTIDE SEQUENCE [LARGE SCALE GENOMIC DNA]</scope>
    <source>
        <strain evidence="8 9">CBS 515.97</strain>
    </source>
</reference>
<sequence>MDRYELRGLLASFSNPFDHDTDGAKVFPNLRSFRHRLILGLAISDFIMVFNFLCSTAMNVAGRFIGAPEYAGFCSYNGFMTQVFGIPWFFSVLWASIGQGLVGYGDIGAWCWFQSDELRLLVNFIQRWVIIVAMFVIYAILSIVLYRAHLQLRSLEERPEVPQFSRLGTLIQTSETGVRSNARGRYTLSIKRLKRIARLMLLYPLAYAIIWSLPTAIRIYQATTGKSAPFVLQTLEKTSMVIQGFVDAVIYSVNETSLLSWCTLLSRQRLPTSERAAACGPSPGARRLSIRLQGRNGRVNTVFDSTDAGDVEIGPTDAPRMGDTGTQRAATSTNITERLGGSGGA</sequence>
<keyword evidence="3 6" id="KW-1133">Transmembrane helix</keyword>
<dbReference type="SUPFAM" id="SSF81321">
    <property type="entry name" value="Family A G protein-coupled receptor-like"/>
    <property type="match status" value="1"/>
</dbReference>
<dbReference type="EMBL" id="QAPG01000048">
    <property type="protein sequence ID" value="TDZ34912.1"/>
    <property type="molecule type" value="Genomic_DNA"/>
</dbReference>